<protein>
    <recommendedName>
        <fullName evidence="3 14">UDP-N-acetylmuramate--L-alanine ligase</fullName>
        <ecNumber evidence="3 14">6.3.2.8</ecNumber>
    </recommendedName>
    <alternativeName>
        <fullName evidence="14">UDP-N-acetylmuramoyl-L-alanine synthetase</fullName>
    </alternativeName>
</protein>
<dbReference type="HAMAP" id="MF_00046">
    <property type="entry name" value="MurC"/>
    <property type="match status" value="1"/>
</dbReference>
<dbReference type="Pfam" id="PF02875">
    <property type="entry name" value="Mur_ligase_C"/>
    <property type="match status" value="1"/>
</dbReference>
<keyword evidence="4 14" id="KW-0963">Cytoplasm</keyword>
<evidence type="ECO:0000313" key="19">
    <source>
        <dbReference type="Proteomes" id="UP001267290"/>
    </source>
</evidence>
<feature type="domain" description="Mur ligase C-terminal" evidence="16">
    <location>
        <begin position="298"/>
        <end position="387"/>
    </location>
</feature>
<feature type="domain" description="Mur ligase central" evidence="17">
    <location>
        <begin position="106"/>
        <end position="275"/>
    </location>
</feature>
<dbReference type="PANTHER" id="PTHR43445">
    <property type="entry name" value="UDP-N-ACETYLMURAMATE--L-ALANINE LIGASE-RELATED"/>
    <property type="match status" value="1"/>
</dbReference>
<dbReference type="InterPro" id="IPR050061">
    <property type="entry name" value="MurCDEF_pg_biosynth"/>
</dbReference>
<dbReference type="Proteomes" id="UP001267290">
    <property type="component" value="Unassembled WGS sequence"/>
</dbReference>
<dbReference type="PANTHER" id="PTHR43445:SF3">
    <property type="entry name" value="UDP-N-ACETYLMURAMATE--L-ALANINE LIGASE"/>
    <property type="match status" value="1"/>
</dbReference>
<evidence type="ECO:0000259" key="16">
    <source>
        <dbReference type="Pfam" id="PF02875"/>
    </source>
</evidence>
<comment type="similarity">
    <text evidence="14">Belongs to the MurCDEF family.</text>
</comment>
<name>A0ABU1NT74_9BACL</name>
<evidence type="ECO:0000256" key="2">
    <source>
        <dbReference type="ARBA" id="ARBA00004752"/>
    </source>
</evidence>
<feature type="binding site" evidence="14">
    <location>
        <begin position="108"/>
        <end position="114"/>
    </location>
    <ligand>
        <name>ATP</name>
        <dbReference type="ChEBI" id="CHEBI:30616"/>
    </ligand>
</feature>
<evidence type="ECO:0000256" key="6">
    <source>
        <dbReference type="ARBA" id="ARBA00022618"/>
    </source>
</evidence>
<dbReference type="Gene3D" id="3.40.1190.10">
    <property type="entry name" value="Mur-like, catalytic domain"/>
    <property type="match status" value="1"/>
</dbReference>
<dbReference type="GO" id="GO:0008763">
    <property type="term" value="F:UDP-N-acetylmuramate-L-alanine ligase activity"/>
    <property type="evidence" value="ECO:0007669"/>
    <property type="project" value="UniProtKB-EC"/>
</dbReference>
<keyword evidence="7 14" id="KW-0547">Nucleotide-binding</keyword>
<dbReference type="InterPro" id="IPR036615">
    <property type="entry name" value="Mur_ligase_C_dom_sf"/>
</dbReference>
<evidence type="ECO:0000256" key="13">
    <source>
        <dbReference type="ARBA" id="ARBA00047833"/>
    </source>
</evidence>
<dbReference type="SUPFAM" id="SSF53244">
    <property type="entry name" value="MurD-like peptide ligases, peptide-binding domain"/>
    <property type="match status" value="1"/>
</dbReference>
<comment type="subcellular location">
    <subcellularLocation>
        <location evidence="1 14">Cytoplasm</location>
    </subcellularLocation>
</comment>
<evidence type="ECO:0000256" key="7">
    <source>
        <dbReference type="ARBA" id="ARBA00022741"/>
    </source>
</evidence>
<dbReference type="Gene3D" id="3.40.50.720">
    <property type="entry name" value="NAD(P)-binding Rossmann-like Domain"/>
    <property type="match status" value="1"/>
</dbReference>
<dbReference type="NCBIfam" id="TIGR01082">
    <property type="entry name" value="murC"/>
    <property type="match status" value="1"/>
</dbReference>
<dbReference type="SUPFAM" id="SSF51984">
    <property type="entry name" value="MurCD N-terminal domain"/>
    <property type="match status" value="1"/>
</dbReference>
<keyword evidence="8 14" id="KW-0067">ATP-binding</keyword>
<sequence>MGSYHFIGIKGSGMSALAQVLYDLNHIVQGEDVDSFLFTQVNLDTRNIPLYAFGMAPLSPTMTVIASNAFEDTHPSIVTCQQLGIPVIRYHDFLGELLKTYTSIAVTGSHGKTTTTGMLVHALSADHPTCSLVGDGTGTGHPDAAQFIFESCEYKRHFLSYQPDIAIITNIDFDHPDYFADIDDVRNAFEQMTVLTTKHIVACGDDPQVRLLPTNTNTLFYGFGSDNTVRASDLTVENNATFFNGFFNDTELGRFSIPLSGKHSVLNALATIGVALLLDRDLEIVRKQLATFSGVQRRFTEKRWGNNVVIDDYAHHPSEIRATFEAARSKYPGKRVVGIFQPHTFTRLEKLMDDFADSLKEADDIFLCPIFGSAREASGNISIDDLRNRIPNAQLVSDNFASDLNKYSDSILIFMGAGDIQKYQELLLQR</sequence>
<keyword evidence="9 14" id="KW-0133">Cell shape</keyword>
<feature type="domain" description="Mur ligase N-terminal catalytic" evidence="15">
    <location>
        <begin position="4"/>
        <end position="101"/>
    </location>
</feature>
<dbReference type="SUPFAM" id="SSF53623">
    <property type="entry name" value="MurD-like peptide ligases, catalytic domain"/>
    <property type="match status" value="1"/>
</dbReference>
<organism evidence="18 19">
    <name type="scientific">Paenibacillus qinlingensis</name>
    <dbReference type="NCBI Taxonomy" id="1837343"/>
    <lineage>
        <taxon>Bacteria</taxon>
        <taxon>Bacillati</taxon>
        <taxon>Bacillota</taxon>
        <taxon>Bacilli</taxon>
        <taxon>Bacillales</taxon>
        <taxon>Paenibacillaceae</taxon>
        <taxon>Paenibacillus</taxon>
    </lineage>
</organism>
<evidence type="ECO:0000256" key="4">
    <source>
        <dbReference type="ARBA" id="ARBA00022490"/>
    </source>
</evidence>
<dbReference type="Pfam" id="PF08245">
    <property type="entry name" value="Mur_ligase_M"/>
    <property type="match status" value="1"/>
</dbReference>
<evidence type="ECO:0000256" key="11">
    <source>
        <dbReference type="ARBA" id="ARBA00023306"/>
    </source>
</evidence>
<keyword evidence="12 14" id="KW-0961">Cell wall biogenesis/degradation</keyword>
<dbReference type="InterPro" id="IPR000713">
    <property type="entry name" value="Mur_ligase_N"/>
</dbReference>
<dbReference type="InterPro" id="IPR036565">
    <property type="entry name" value="Mur-like_cat_sf"/>
</dbReference>
<dbReference type="Pfam" id="PF01225">
    <property type="entry name" value="Mur_ligase"/>
    <property type="match status" value="1"/>
</dbReference>
<proteinExistence type="inferred from homology"/>
<gene>
    <name evidence="14" type="primary">murC</name>
    <name evidence="18" type="ORF">J2736_001370</name>
</gene>
<reference evidence="18 19" key="1">
    <citation type="submission" date="2023-07" db="EMBL/GenBank/DDBJ databases">
        <title>Sorghum-associated microbial communities from plants grown in Nebraska, USA.</title>
        <authorList>
            <person name="Schachtman D."/>
        </authorList>
    </citation>
    <scope>NUCLEOTIDE SEQUENCE [LARGE SCALE GENOMIC DNA]</scope>
    <source>
        <strain evidence="18 19">CC258</strain>
    </source>
</reference>
<evidence type="ECO:0000256" key="1">
    <source>
        <dbReference type="ARBA" id="ARBA00004496"/>
    </source>
</evidence>
<evidence type="ECO:0000256" key="9">
    <source>
        <dbReference type="ARBA" id="ARBA00022960"/>
    </source>
</evidence>
<keyword evidence="19" id="KW-1185">Reference proteome</keyword>
<dbReference type="InterPro" id="IPR013221">
    <property type="entry name" value="Mur_ligase_cen"/>
</dbReference>
<keyword evidence="6 14" id="KW-0132">Cell division</keyword>
<dbReference type="EC" id="6.3.2.8" evidence="3 14"/>
<dbReference type="InterPro" id="IPR005758">
    <property type="entry name" value="UDP-N-AcMur_Ala_ligase_MurC"/>
</dbReference>
<evidence type="ECO:0000256" key="3">
    <source>
        <dbReference type="ARBA" id="ARBA00012211"/>
    </source>
</evidence>
<comment type="pathway">
    <text evidence="2 14">Cell wall biogenesis; peptidoglycan biosynthesis.</text>
</comment>
<evidence type="ECO:0000313" key="18">
    <source>
        <dbReference type="EMBL" id="MDR6550187.1"/>
    </source>
</evidence>
<comment type="caution">
    <text evidence="18">The sequence shown here is derived from an EMBL/GenBank/DDBJ whole genome shotgun (WGS) entry which is preliminary data.</text>
</comment>
<comment type="function">
    <text evidence="14">Cell wall formation.</text>
</comment>
<evidence type="ECO:0000259" key="17">
    <source>
        <dbReference type="Pfam" id="PF08245"/>
    </source>
</evidence>
<evidence type="ECO:0000256" key="5">
    <source>
        <dbReference type="ARBA" id="ARBA00022598"/>
    </source>
</evidence>
<dbReference type="InterPro" id="IPR004101">
    <property type="entry name" value="Mur_ligase_C"/>
</dbReference>
<comment type="catalytic activity">
    <reaction evidence="13 14">
        <text>UDP-N-acetyl-alpha-D-muramate + L-alanine + ATP = UDP-N-acetyl-alpha-D-muramoyl-L-alanine + ADP + phosphate + H(+)</text>
        <dbReference type="Rhea" id="RHEA:23372"/>
        <dbReference type="ChEBI" id="CHEBI:15378"/>
        <dbReference type="ChEBI" id="CHEBI:30616"/>
        <dbReference type="ChEBI" id="CHEBI:43474"/>
        <dbReference type="ChEBI" id="CHEBI:57972"/>
        <dbReference type="ChEBI" id="CHEBI:70757"/>
        <dbReference type="ChEBI" id="CHEBI:83898"/>
        <dbReference type="ChEBI" id="CHEBI:456216"/>
        <dbReference type="EC" id="6.3.2.8"/>
    </reaction>
</comment>
<dbReference type="EMBL" id="JAVDSB010000001">
    <property type="protein sequence ID" value="MDR6550187.1"/>
    <property type="molecule type" value="Genomic_DNA"/>
</dbReference>
<evidence type="ECO:0000256" key="8">
    <source>
        <dbReference type="ARBA" id="ARBA00022840"/>
    </source>
</evidence>
<accession>A0ABU1NT74</accession>
<keyword evidence="5 14" id="KW-0436">Ligase</keyword>
<evidence type="ECO:0000256" key="10">
    <source>
        <dbReference type="ARBA" id="ARBA00022984"/>
    </source>
</evidence>
<dbReference type="RefSeq" id="WP_310224638.1">
    <property type="nucleotide sequence ID" value="NZ_JAVDSB010000001.1"/>
</dbReference>
<dbReference type="Gene3D" id="3.90.190.20">
    <property type="entry name" value="Mur ligase, C-terminal domain"/>
    <property type="match status" value="1"/>
</dbReference>
<evidence type="ECO:0000256" key="12">
    <source>
        <dbReference type="ARBA" id="ARBA00023316"/>
    </source>
</evidence>
<evidence type="ECO:0000259" key="15">
    <source>
        <dbReference type="Pfam" id="PF01225"/>
    </source>
</evidence>
<keyword evidence="11 14" id="KW-0131">Cell cycle</keyword>
<keyword evidence="10 14" id="KW-0573">Peptidoglycan synthesis</keyword>
<evidence type="ECO:0000256" key="14">
    <source>
        <dbReference type="HAMAP-Rule" id="MF_00046"/>
    </source>
</evidence>